<comment type="caution">
    <text evidence="13">The sequence shown here is derived from an EMBL/GenBank/DDBJ whole genome shotgun (WGS) entry which is preliminary data.</text>
</comment>
<feature type="non-terminal residue" evidence="13">
    <location>
        <position position="1082"/>
    </location>
</feature>
<dbReference type="Gene3D" id="3.30.40.10">
    <property type="entry name" value="Zinc/RING finger domain, C3HC4 (zinc finger)"/>
    <property type="match status" value="1"/>
</dbReference>
<dbReference type="Gene3D" id="3.30.60.90">
    <property type="match status" value="1"/>
</dbReference>
<keyword evidence="3" id="KW-0677">Repeat</keyword>
<sequence>KQWYSCTIIDIKHGRIRVCFNGHPEEYNQWIAVNSERIRVLRSTVNSDGRLQRLEHDAQVAQKKKREKVRAQRRARHGGPSVASLVRVAENLEHISEACADDQPLMYRLSTEADGLPLVTRLLAEGAQDSATWFVYCNQCRVVIRTFRYFCVACERPSEGLDYESFDLCLGCYARSFPRDHAHPPASFARAAVGDAESILAFTAGALAACRAQAGGALAGLAAAYERDAFDASYQAPAPAAARGWGRLAAGLHGTATATDASDRGAVIGRADCASLPRCAFCASDDPGGGFAGGRPFVSHEGRAFWAHDACARYSPEVLVTAGGAWYNVAAALRRARTIKCAACRKRGASVGCFHERCQRSYHVACTGLAPEQLARGLVFWCPRHRAAAAPEPAGDPLCACCARRLGRGLMWMVCAECPPKDRQGFCVCLACYDAPAALANHPHKKRCFRERLAAPPVPAPAPARPRPAAAAAAAPCCHYCRRRSARRWRRGYGGVVMCDACFGAAHSLRDRDLFADAEAPVEVVALNPFGHAPGALVEDYAHSAYFTRDACAPASLAPLGPLASYAPTDAMLFTLIVDSTYFDIPGRAPRWASHSGADYHGTWLPQTVRRALLRYTRRGDRVLSNFLGRGTDAIECFLLSRKCVGVDINPSAVALAQRNCSFPIASPMSVEFRPAIMHGDARALCDAAWPGAAYFADPESFDHVLSHPPYKDCVLYSTNIDGDLSRFPGPDEFRREMEKVIATSWRLLRMGRYVTLGIGDNRAECFYIPVSFQLIRSYIAFGFVLDELIVKRQRYCQAFGLGTYLCVQFDFLMFTHEFIATLRKVPRHEVDLMYLPDECYAEHQAEPGEVAVVAERVLREVPLSPIERKSVVMGSVWSFDRHHRYTFPQLCMSRMVERFGRDNSNWEHVDLILTSNEPAVASMSSDSDSDESTSSVEFQDNGTRAGDYERRRQRQIQQNRAQLLHLGLVSELGEDSSDTAHYLKLLAMPVRPLAPLSLIVVPHIPNSQFLHHHIASYRRALAQITHDASHRLCPAGLLVLGTQDIRDENGKLWPLGMLVLEDVQRAVGSIRLRLKEFIVVR</sequence>
<keyword evidence="8" id="KW-0539">Nucleus</keyword>
<proteinExistence type="predicted"/>
<comment type="subcellular location">
    <subcellularLocation>
        <location evidence="1">Nucleus</location>
    </subcellularLocation>
</comment>
<reference evidence="13" key="1">
    <citation type="submission" date="2022-07" db="EMBL/GenBank/DDBJ databases">
        <title>Phylogenomic reconstructions and comparative analyses of Kickxellomycotina fungi.</title>
        <authorList>
            <person name="Reynolds N.K."/>
            <person name="Stajich J.E."/>
            <person name="Barry K."/>
            <person name="Grigoriev I.V."/>
            <person name="Crous P."/>
            <person name="Smith M.E."/>
        </authorList>
    </citation>
    <scope>NUCLEOTIDE SEQUENCE</scope>
    <source>
        <strain evidence="13">CBS 109367</strain>
    </source>
</reference>
<dbReference type="InterPro" id="IPR013083">
    <property type="entry name" value="Znf_RING/FYVE/PHD"/>
</dbReference>
<dbReference type="Proteomes" id="UP001151516">
    <property type="component" value="Unassembled WGS sequence"/>
</dbReference>
<dbReference type="PROSITE" id="PS50114">
    <property type="entry name" value="GATA_ZN_FINGER_2"/>
    <property type="match status" value="1"/>
</dbReference>
<evidence type="ECO:0000256" key="5">
    <source>
        <dbReference type="ARBA" id="ARBA00022833"/>
    </source>
</evidence>
<evidence type="ECO:0000256" key="3">
    <source>
        <dbReference type="ARBA" id="ARBA00022737"/>
    </source>
</evidence>
<dbReference type="SMART" id="SM00249">
    <property type="entry name" value="PHD"/>
    <property type="match status" value="1"/>
</dbReference>
<keyword evidence="5" id="KW-0862">Zinc</keyword>
<evidence type="ECO:0000259" key="11">
    <source>
        <dbReference type="PROSITE" id="PS50114"/>
    </source>
</evidence>
<dbReference type="PANTHER" id="PTHR45888:SF5">
    <property type="entry name" value="D4, ISOFORM A"/>
    <property type="match status" value="1"/>
</dbReference>
<dbReference type="SUPFAM" id="SSF57850">
    <property type="entry name" value="RING/U-box"/>
    <property type="match status" value="1"/>
</dbReference>
<dbReference type="EMBL" id="JANBTX010000068">
    <property type="protein sequence ID" value="KAJ2687594.1"/>
    <property type="molecule type" value="Genomic_DNA"/>
</dbReference>
<dbReference type="GO" id="GO:0005634">
    <property type="term" value="C:nucleus"/>
    <property type="evidence" value="ECO:0007669"/>
    <property type="project" value="UniProtKB-SubCell"/>
</dbReference>
<evidence type="ECO:0000256" key="1">
    <source>
        <dbReference type="ARBA" id="ARBA00004123"/>
    </source>
</evidence>
<dbReference type="GO" id="GO:0008270">
    <property type="term" value="F:zinc ion binding"/>
    <property type="evidence" value="ECO:0007669"/>
    <property type="project" value="UniProtKB-KW"/>
</dbReference>
<keyword evidence="6" id="KW-0805">Transcription regulation</keyword>
<organism evidence="13 14">
    <name type="scientific">Coemansia spiralis</name>
    <dbReference type="NCBI Taxonomy" id="417178"/>
    <lineage>
        <taxon>Eukaryota</taxon>
        <taxon>Fungi</taxon>
        <taxon>Fungi incertae sedis</taxon>
        <taxon>Zoopagomycota</taxon>
        <taxon>Kickxellomycotina</taxon>
        <taxon>Kickxellomycetes</taxon>
        <taxon>Kickxellales</taxon>
        <taxon>Kickxellaceae</taxon>
        <taxon>Coemansia</taxon>
    </lineage>
</organism>
<evidence type="ECO:0000313" key="13">
    <source>
        <dbReference type="EMBL" id="KAJ2687594.1"/>
    </source>
</evidence>
<dbReference type="PANTHER" id="PTHR45888">
    <property type="entry name" value="HL01030P-RELATED"/>
    <property type="match status" value="1"/>
</dbReference>
<dbReference type="InterPro" id="IPR011011">
    <property type="entry name" value="Znf_FYVE_PHD"/>
</dbReference>
<keyword evidence="14" id="KW-1185">Reference proteome</keyword>
<dbReference type="PROSITE" id="PS51805">
    <property type="entry name" value="EPHD"/>
    <property type="match status" value="1"/>
</dbReference>
<dbReference type="AlphaFoldDB" id="A0A9W8GG51"/>
<dbReference type="Gene3D" id="3.40.50.150">
    <property type="entry name" value="Vaccinia Virus protein VP39"/>
    <property type="match status" value="2"/>
</dbReference>
<feature type="domain" description="GATA-type" evidence="11">
    <location>
        <begin position="472"/>
        <end position="502"/>
    </location>
</feature>
<keyword evidence="2" id="KW-0479">Metal-binding</keyword>
<evidence type="ECO:0000256" key="4">
    <source>
        <dbReference type="ARBA" id="ARBA00022771"/>
    </source>
</evidence>
<evidence type="ECO:0000313" key="14">
    <source>
        <dbReference type="Proteomes" id="UP001151516"/>
    </source>
</evidence>
<keyword evidence="7" id="KW-0804">Transcription</keyword>
<evidence type="ECO:0000256" key="9">
    <source>
        <dbReference type="PROSITE-ProRule" id="PRU00094"/>
    </source>
</evidence>
<evidence type="ECO:0000256" key="2">
    <source>
        <dbReference type="ARBA" id="ARBA00022723"/>
    </source>
</evidence>
<evidence type="ECO:0008006" key="15">
    <source>
        <dbReference type="Google" id="ProtNLM"/>
    </source>
</evidence>
<gene>
    <name evidence="13" type="ORF">IWW39_002832</name>
</gene>
<evidence type="ECO:0000256" key="6">
    <source>
        <dbReference type="ARBA" id="ARBA00023015"/>
    </source>
</evidence>
<dbReference type="InterPro" id="IPR034732">
    <property type="entry name" value="EPHD"/>
</dbReference>
<keyword evidence="4 9" id="KW-0863">Zinc-finger</keyword>
<dbReference type="GO" id="GO:0043565">
    <property type="term" value="F:sequence-specific DNA binding"/>
    <property type="evidence" value="ECO:0007669"/>
    <property type="project" value="InterPro"/>
</dbReference>
<dbReference type="CDD" id="cd15571">
    <property type="entry name" value="ePHD"/>
    <property type="match status" value="1"/>
</dbReference>
<evidence type="ECO:0000256" key="7">
    <source>
        <dbReference type="ARBA" id="ARBA00023163"/>
    </source>
</evidence>
<dbReference type="Gene3D" id="2.30.30.140">
    <property type="match status" value="1"/>
</dbReference>
<feature type="region of interest" description="Disordered" evidence="10">
    <location>
        <begin position="921"/>
        <end position="955"/>
    </location>
</feature>
<dbReference type="Pfam" id="PF13771">
    <property type="entry name" value="zf-HC5HC2H"/>
    <property type="match status" value="1"/>
</dbReference>
<evidence type="ECO:0000259" key="12">
    <source>
        <dbReference type="PROSITE" id="PS51805"/>
    </source>
</evidence>
<feature type="domain" description="PHD-type" evidence="12">
    <location>
        <begin position="276"/>
        <end position="386"/>
    </location>
</feature>
<dbReference type="InterPro" id="IPR001965">
    <property type="entry name" value="Znf_PHD"/>
</dbReference>
<evidence type="ECO:0000256" key="10">
    <source>
        <dbReference type="SAM" id="MobiDB-lite"/>
    </source>
</evidence>
<protein>
    <recommendedName>
        <fullName evidence="15">PHD-type domain-containing protein</fullName>
    </recommendedName>
</protein>
<accession>A0A9W8GG51</accession>
<name>A0A9W8GG51_9FUNG</name>
<dbReference type="InterPro" id="IPR000679">
    <property type="entry name" value="Znf_GATA"/>
</dbReference>
<dbReference type="InterPro" id="IPR029063">
    <property type="entry name" value="SAM-dependent_MTases_sf"/>
</dbReference>
<dbReference type="InterPro" id="IPR043145">
    <property type="entry name" value="Znf_ZZ_sf"/>
</dbReference>
<dbReference type="OrthoDB" id="161570at2759"/>
<dbReference type="GO" id="GO:0006355">
    <property type="term" value="P:regulation of DNA-templated transcription"/>
    <property type="evidence" value="ECO:0007669"/>
    <property type="project" value="InterPro"/>
</dbReference>
<evidence type="ECO:0000256" key="8">
    <source>
        <dbReference type="ARBA" id="ARBA00023242"/>
    </source>
</evidence>
<dbReference type="SUPFAM" id="SSF57903">
    <property type="entry name" value="FYVE/PHD zinc finger"/>
    <property type="match status" value="1"/>
</dbReference>
<dbReference type="SUPFAM" id="SSF53335">
    <property type="entry name" value="S-adenosyl-L-methionine-dependent methyltransferases"/>
    <property type="match status" value="2"/>
</dbReference>